<feature type="compositionally biased region" description="Low complexity" evidence="4">
    <location>
        <begin position="1486"/>
        <end position="1495"/>
    </location>
</feature>
<dbReference type="PROSITE" id="PS50294">
    <property type="entry name" value="WD_REPEATS_REGION"/>
    <property type="match status" value="2"/>
</dbReference>
<feature type="compositionally biased region" description="Acidic residues" evidence="4">
    <location>
        <begin position="435"/>
        <end position="453"/>
    </location>
</feature>
<dbReference type="Pfam" id="PF00400">
    <property type="entry name" value="WD40"/>
    <property type="match status" value="2"/>
</dbReference>
<dbReference type="PANTHER" id="PTHR46170">
    <property type="entry name" value="GATOR COMPLEX PROTEIN WDR59"/>
    <property type="match status" value="1"/>
</dbReference>
<evidence type="ECO:0000256" key="1">
    <source>
        <dbReference type="ARBA" id="ARBA00022574"/>
    </source>
</evidence>
<dbReference type="OrthoDB" id="311712at2759"/>
<dbReference type="GO" id="GO:0035859">
    <property type="term" value="C:Seh1-associated complex"/>
    <property type="evidence" value="ECO:0007669"/>
    <property type="project" value="TreeGrafter"/>
</dbReference>
<dbReference type="EMBL" id="JANBTX010000022">
    <property type="protein sequence ID" value="KAJ2689617.1"/>
    <property type="molecule type" value="Genomic_DNA"/>
</dbReference>
<dbReference type="InterPro" id="IPR001680">
    <property type="entry name" value="WD40_rpt"/>
</dbReference>
<proteinExistence type="predicted"/>
<dbReference type="GO" id="GO:0035591">
    <property type="term" value="F:signaling adaptor activity"/>
    <property type="evidence" value="ECO:0007669"/>
    <property type="project" value="TreeGrafter"/>
</dbReference>
<feature type="compositionally biased region" description="Acidic residues" evidence="4">
    <location>
        <begin position="653"/>
        <end position="680"/>
    </location>
</feature>
<feature type="compositionally biased region" description="Basic and acidic residues" evidence="4">
    <location>
        <begin position="1503"/>
        <end position="1515"/>
    </location>
</feature>
<dbReference type="InterPro" id="IPR036322">
    <property type="entry name" value="WD40_repeat_dom_sf"/>
</dbReference>
<feature type="repeat" description="WD" evidence="3">
    <location>
        <begin position="199"/>
        <end position="241"/>
    </location>
</feature>
<evidence type="ECO:0000313" key="5">
    <source>
        <dbReference type="EMBL" id="KAJ2689617.1"/>
    </source>
</evidence>
<feature type="region of interest" description="Disordered" evidence="4">
    <location>
        <begin position="605"/>
        <end position="690"/>
    </location>
</feature>
<feature type="region of interest" description="Disordered" evidence="4">
    <location>
        <begin position="830"/>
        <end position="859"/>
    </location>
</feature>
<evidence type="ECO:0000256" key="3">
    <source>
        <dbReference type="PROSITE-ProRule" id="PRU00221"/>
    </source>
</evidence>
<feature type="repeat" description="WD" evidence="3">
    <location>
        <begin position="112"/>
        <end position="147"/>
    </location>
</feature>
<keyword evidence="2" id="KW-0677">Repeat</keyword>
<dbReference type="InterPro" id="IPR019775">
    <property type="entry name" value="WD40_repeat_CS"/>
</dbReference>
<dbReference type="PROSITE" id="PS50082">
    <property type="entry name" value="WD_REPEATS_2"/>
    <property type="match status" value="2"/>
</dbReference>
<feature type="region of interest" description="Disordered" evidence="4">
    <location>
        <begin position="1181"/>
        <end position="1223"/>
    </location>
</feature>
<reference evidence="5" key="1">
    <citation type="submission" date="2022-07" db="EMBL/GenBank/DDBJ databases">
        <title>Phylogenomic reconstructions and comparative analyses of Kickxellomycotina fungi.</title>
        <authorList>
            <person name="Reynolds N.K."/>
            <person name="Stajich J.E."/>
            <person name="Barry K."/>
            <person name="Grigoriev I.V."/>
            <person name="Crous P."/>
            <person name="Smith M.E."/>
        </authorList>
    </citation>
    <scope>NUCLEOTIDE SEQUENCE</scope>
    <source>
        <strain evidence="5">CBS 109367</strain>
    </source>
</reference>
<feature type="region of interest" description="Disordered" evidence="4">
    <location>
        <begin position="420"/>
        <end position="457"/>
    </location>
</feature>
<dbReference type="PROSITE" id="PS00678">
    <property type="entry name" value="WD_REPEATS_1"/>
    <property type="match status" value="1"/>
</dbReference>
<evidence type="ECO:0000313" key="6">
    <source>
        <dbReference type="Proteomes" id="UP001151516"/>
    </source>
</evidence>
<dbReference type="GO" id="GO:0005774">
    <property type="term" value="C:vacuolar membrane"/>
    <property type="evidence" value="ECO:0007669"/>
    <property type="project" value="TreeGrafter"/>
</dbReference>
<keyword evidence="1 3" id="KW-0853">WD repeat</keyword>
<evidence type="ECO:0000256" key="2">
    <source>
        <dbReference type="ARBA" id="ARBA00022737"/>
    </source>
</evidence>
<dbReference type="SMART" id="SM00320">
    <property type="entry name" value="WD40"/>
    <property type="match status" value="3"/>
</dbReference>
<dbReference type="InterPro" id="IPR049567">
    <property type="entry name" value="WDR59-like"/>
</dbReference>
<keyword evidence="6" id="KW-1185">Reference proteome</keyword>
<gene>
    <name evidence="5" type="ORF">IWW39_001323</name>
</gene>
<evidence type="ECO:0008006" key="7">
    <source>
        <dbReference type="Google" id="ProtNLM"/>
    </source>
</evidence>
<feature type="region of interest" description="Disordered" evidence="4">
    <location>
        <begin position="1134"/>
        <end position="1164"/>
    </location>
</feature>
<feature type="compositionally biased region" description="Basic and acidic residues" evidence="4">
    <location>
        <begin position="1522"/>
        <end position="1536"/>
    </location>
</feature>
<accession>A0A9W8GJ06</accession>
<dbReference type="Gene3D" id="2.130.10.10">
    <property type="entry name" value="YVTN repeat-like/Quinoprotein amine dehydrogenase"/>
    <property type="match status" value="2"/>
</dbReference>
<comment type="caution">
    <text evidence="5">The sequence shown here is derived from an EMBL/GenBank/DDBJ whole genome shotgun (WGS) entry which is preliminary data.</text>
</comment>
<name>A0A9W8GJ06_9FUNG</name>
<dbReference type="Proteomes" id="UP001151516">
    <property type="component" value="Unassembled WGS sequence"/>
</dbReference>
<organism evidence="5 6">
    <name type="scientific">Coemansia spiralis</name>
    <dbReference type="NCBI Taxonomy" id="417178"/>
    <lineage>
        <taxon>Eukaryota</taxon>
        <taxon>Fungi</taxon>
        <taxon>Fungi incertae sedis</taxon>
        <taxon>Zoopagomycota</taxon>
        <taxon>Kickxellomycotina</taxon>
        <taxon>Kickxellomycetes</taxon>
        <taxon>Kickxellales</taxon>
        <taxon>Kickxellaceae</taxon>
        <taxon>Coemansia</taxon>
    </lineage>
</organism>
<feature type="region of interest" description="Disordered" evidence="4">
    <location>
        <begin position="1478"/>
        <end position="1543"/>
    </location>
</feature>
<dbReference type="SUPFAM" id="SSF50978">
    <property type="entry name" value="WD40 repeat-like"/>
    <property type="match status" value="1"/>
</dbReference>
<evidence type="ECO:0000256" key="4">
    <source>
        <dbReference type="SAM" id="MobiDB-lite"/>
    </source>
</evidence>
<dbReference type="PANTHER" id="PTHR46170:SF1">
    <property type="entry name" value="GATOR COMPLEX PROTEIN WDR59"/>
    <property type="match status" value="1"/>
</dbReference>
<dbReference type="GO" id="GO:1904263">
    <property type="term" value="P:positive regulation of TORC1 signaling"/>
    <property type="evidence" value="ECO:0007669"/>
    <property type="project" value="TreeGrafter"/>
</dbReference>
<protein>
    <recommendedName>
        <fullName evidence="7">WD repeat protein</fullName>
    </recommendedName>
</protein>
<feature type="compositionally biased region" description="Low complexity" evidence="4">
    <location>
        <begin position="843"/>
        <end position="859"/>
    </location>
</feature>
<dbReference type="GO" id="GO:0034198">
    <property type="term" value="P:cellular response to amino acid starvation"/>
    <property type="evidence" value="ECO:0007669"/>
    <property type="project" value="TreeGrafter"/>
</dbReference>
<dbReference type="InterPro" id="IPR015943">
    <property type="entry name" value="WD40/YVTN_repeat-like_dom_sf"/>
</dbReference>
<sequence length="1578" mass="172169">MSRSVDTTKRRGHVKSTIAVDMGVRYPCTFTNMSISPYGRDIVLACQKGLAIVDLEFPLNPPRTLRLDSMWKIAAVAWSPSIAYHGWVATTVNQALAIHDLAHTTGQPMRVLKAHPKAITDVSWAPLTQAWIGTASIDPVVKIWDVRRDQKPVWYYTEWEPADKLAFNNVNMFKMATVHRNKIAVWDIRKGSSPLLTVPDAHGDDITSISWHPTLKNVLVSASLDSTVKRWSIDHGYPTEEYCHTFQHEVLSAKYLPFGEGLLVTQRSPDNRAMIIRDSAVVSVEHQFIGHEGTILGSEWRSLNEADSSMFQLVTWGQDQTLRLWTAGGSLMERVGGAVHRKQEFSYVEAPSFAANFLRPNDVMHLVAKKLLPSELLLAATNSTGARRITTMHEFDQVGNMLEGIGLVGAGDRMAVAPTVSTMSGARTGTPEDHSSDDDDEEDELHGEGEGEDPATAWLREVEAVVGGTYKESKTVTVKSLSRDDRQCWLVVGVPWITRETVHLHATFPGEYPSAALEFALETPGPAFGAGTEELLGRVVGVADACAAQGVKALHQCLYSLLSLLITYGRGKAGTAAKQRDIGRLPPAPPALLWEAVSGVVARSKQGLARKGKTGTVSDRSRSRSTGKRGSEHVVAMSLTSEDMSLLARDSEEPNYSDEMSELDEDDDDDEDDDEEEDYDGFGFDDGYGLYQSDNSQSEALAGMDGPSYRHGSNRDRYDAHTPFPRLCGGVFSGPGQLVCFFASMYTPDTYPGQGQGAQGRRATCREEMSQQLRAQAKPRNLARLGNYQNMVQLGLHSSGVFFAYHSARGAREAFDSDDSDARDEEAPRFYFRQQPASRGSTASPAPSDASARRAASPARGCGVGNVAVVCRVAQDATADAGLARALVLAGVSADAVCRHNARAAADSGRPALAHTWRLLACLMSALEGARLWTAHVPVVRWLRAVLAHYEAAGDVQTLALVACVLSLAAAPVRTSAPVMAAVAQTVLDGLARAPAAAPDAPDAHIHRIIDDALERARGGVAVDATLGRRLADDVTSEDLQRTMVFVAAYPFCSVSQTPPLLKGTRFAPGLKSPEILHELDSDEIKQNELMMNEGIDEIKQNELMMSEGIDEPPAFLSRAALLQRTASELRLARAEVEAPAQRRNSSEQPPDRPSPPDGSDNLWHRLRTNVLGRVQTVGGYAQTGKPDAMPAPPDNDQPAAMGDWKRGAESASPSISDYPLGNGLPWGDRESAHRAKDIEQTYLRVRREYSASRTRLVIHKKPEEDVGGSDYRSLAPYLDHWKLIYSRILYKWEMDAKAVEVLKCIQDPNIRHLYNQLQCQPTVPQHDNLPRDGIMSYRPDPPPAVDSAEAPCLASAEAPGAPWLSCSWCHEYVHGRALICHACGHGGHQEHIIRWFRTARKQLKRIGLAPVNYSRFGSSNSSSSSNLGLLGKGSSALTNIYSPELPPDPTLAVPEFGGAVEDDRALLLDMLPSTEPLSRRASKGSVFSPASSDSSGDESTPDDDRALPDSREWDSSDADSDDHLQTHRAGVESRPRRLGRPLEPTQLDEAFALQLEIPTCPTGCGCSCIYESRRLIM</sequence>